<dbReference type="InterPro" id="IPR017439">
    <property type="entry name" value="Amidohydrolase"/>
</dbReference>
<dbReference type="Proteomes" id="UP000028701">
    <property type="component" value="Unassembled WGS sequence"/>
</dbReference>
<dbReference type="eggNOG" id="COG1473">
    <property type="taxonomic scope" value="Bacteria"/>
</dbReference>
<comment type="caution">
    <text evidence="2">The sequence shown here is derived from an EMBL/GenBank/DDBJ whole genome shotgun (WGS) entry which is preliminary data.</text>
</comment>
<accession>A0A081CPK4</accession>
<protein>
    <recommendedName>
        <fullName evidence="4">Peptidase M20 family protein</fullName>
    </recommendedName>
</protein>
<evidence type="ECO:0000313" key="2">
    <source>
        <dbReference type="EMBL" id="GAK68600.1"/>
    </source>
</evidence>
<dbReference type="Gene3D" id="3.40.630.10">
    <property type="entry name" value="Zn peptidases"/>
    <property type="match status" value="1"/>
</dbReference>
<keyword evidence="1" id="KW-0378">Hydrolase</keyword>
<organism evidence="2 3">
    <name type="scientific">Agrobacterium rubi TR3 = NBRC 13261</name>
    <dbReference type="NCBI Taxonomy" id="1368415"/>
    <lineage>
        <taxon>Bacteria</taxon>
        <taxon>Pseudomonadati</taxon>
        <taxon>Pseudomonadota</taxon>
        <taxon>Alphaproteobacteria</taxon>
        <taxon>Hyphomicrobiales</taxon>
        <taxon>Rhizobiaceae</taxon>
        <taxon>Rhizobium/Agrobacterium group</taxon>
        <taxon>Agrobacterium</taxon>
    </lineage>
</organism>
<dbReference type="RefSeq" id="WP_052815885.1">
    <property type="nucleotide sequence ID" value="NZ_BBJU01000001.1"/>
</dbReference>
<dbReference type="GO" id="GO:0016787">
    <property type="term" value="F:hydrolase activity"/>
    <property type="evidence" value="ECO:0007669"/>
    <property type="project" value="InterPro"/>
</dbReference>
<name>A0A081CPK4_9HYPH</name>
<sequence>MEIDVDIRNVFSVLSNHPAQTQAVVDIASSLLGASQVAADYPPFMASEDFADMLNIVPGAHFFIGQENTAPLHNPSYEFDDDIIPVGAALLASIVQTRSSSLR</sequence>
<dbReference type="Pfam" id="PF01546">
    <property type="entry name" value="Peptidase_M20"/>
    <property type="match status" value="1"/>
</dbReference>
<dbReference type="SUPFAM" id="SSF53187">
    <property type="entry name" value="Zn-dependent exopeptidases"/>
    <property type="match status" value="1"/>
</dbReference>
<dbReference type="InterPro" id="IPR002933">
    <property type="entry name" value="Peptidase_M20"/>
</dbReference>
<dbReference type="OrthoDB" id="9777385at2"/>
<dbReference type="PANTHER" id="PTHR11014">
    <property type="entry name" value="PEPTIDASE M20 FAMILY MEMBER"/>
    <property type="match status" value="1"/>
</dbReference>
<dbReference type="AlphaFoldDB" id="A0A081CPK4"/>
<gene>
    <name evidence="2" type="ORF">RRU01S_01_00270</name>
</gene>
<proteinExistence type="predicted"/>
<evidence type="ECO:0000313" key="3">
    <source>
        <dbReference type="Proteomes" id="UP000028701"/>
    </source>
</evidence>
<reference evidence="2 3" key="1">
    <citation type="submission" date="2014-08" db="EMBL/GenBank/DDBJ databases">
        <title>Whole genome shotgun sequence of Rhizobium rubi NBRC 13261.</title>
        <authorList>
            <person name="Katano-Makiyama Y."/>
            <person name="Hosoyama A."/>
            <person name="Hashimoto M."/>
            <person name="Hosoyama Y."/>
            <person name="Noguchi M."/>
            <person name="Tsuchikane K."/>
            <person name="Uohara A."/>
            <person name="Ohji S."/>
            <person name="Ichikawa N."/>
            <person name="Kimura A."/>
            <person name="Yamazoe A."/>
            <person name="Fujita N."/>
        </authorList>
    </citation>
    <scope>NUCLEOTIDE SEQUENCE [LARGE SCALE GENOMIC DNA]</scope>
    <source>
        <strain evidence="2 3">NBRC 13261</strain>
    </source>
</reference>
<evidence type="ECO:0000256" key="1">
    <source>
        <dbReference type="ARBA" id="ARBA00022801"/>
    </source>
</evidence>
<dbReference type="PANTHER" id="PTHR11014:SF63">
    <property type="entry name" value="METALLOPEPTIDASE, PUTATIVE (AFU_ORTHOLOGUE AFUA_6G09600)-RELATED"/>
    <property type="match status" value="1"/>
</dbReference>
<dbReference type="EMBL" id="BBJU01000001">
    <property type="protein sequence ID" value="GAK68600.1"/>
    <property type="molecule type" value="Genomic_DNA"/>
</dbReference>
<evidence type="ECO:0008006" key="4">
    <source>
        <dbReference type="Google" id="ProtNLM"/>
    </source>
</evidence>